<organism evidence="1 2">
    <name type="scientific">Selenomonas ruminantium</name>
    <dbReference type="NCBI Taxonomy" id="971"/>
    <lineage>
        <taxon>Bacteria</taxon>
        <taxon>Bacillati</taxon>
        <taxon>Bacillota</taxon>
        <taxon>Negativicutes</taxon>
        <taxon>Selenomonadales</taxon>
        <taxon>Selenomonadaceae</taxon>
        <taxon>Selenomonas</taxon>
    </lineage>
</organism>
<evidence type="ECO:0000313" key="1">
    <source>
        <dbReference type="EMBL" id="SHK68665.1"/>
    </source>
</evidence>
<protein>
    <submittedName>
        <fullName evidence="1">Uncharacterized protein</fullName>
    </submittedName>
</protein>
<proteinExistence type="predicted"/>
<reference evidence="1 2" key="1">
    <citation type="submission" date="2016-11" db="EMBL/GenBank/DDBJ databases">
        <authorList>
            <person name="Jaros S."/>
            <person name="Januszkiewicz K."/>
            <person name="Wedrychowicz H."/>
        </authorList>
    </citation>
    <scope>NUCLEOTIDE SEQUENCE [LARGE SCALE GENOMIC DNA]</scope>
    <source>
        <strain evidence="1 2">HD4</strain>
    </source>
</reference>
<dbReference type="AlphaFoldDB" id="A0A1M6UHC5"/>
<dbReference type="Pfam" id="PF25857">
    <property type="entry name" value="DUF7957"/>
    <property type="match status" value="1"/>
</dbReference>
<name>A0A1M6UHC5_SELRU</name>
<sequence length="112" mass="13036">MIMQVTIMANNEYKHLISNYDVRSTVKYKGNKIILLKPISMQVPVDNVFCLDADNNIIWQVEDLREKYPHDRKMPYENMFYHDGILTVSTFIGVGYDINPDGGMIIRSHIVK</sequence>
<dbReference type="InterPro" id="IPR058263">
    <property type="entry name" value="DUF7957"/>
</dbReference>
<dbReference type="Proteomes" id="UP000184263">
    <property type="component" value="Unassembled WGS sequence"/>
</dbReference>
<dbReference type="EMBL" id="FRBC01000012">
    <property type="protein sequence ID" value="SHK68665.1"/>
    <property type="molecule type" value="Genomic_DNA"/>
</dbReference>
<gene>
    <name evidence="1" type="ORF">SAMN05216582_11274</name>
</gene>
<evidence type="ECO:0000313" key="2">
    <source>
        <dbReference type="Proteomes" id="UP000184263"/>
    </source>
</evidence>
<accession>A0A1M6UHC5</accession>